<evidence type="ECO:0000313" key="1">
    <source>
        <dbReference type="EMBL" id="GEU46938.1"/>
    </source>
</evidence>
<dbReference type="AlphaFoldDB" id="A0A6L2KBU7"/>
<reference evidence="1" key="1">
    <citation type="journal article" date="2019" name="Sci. Rep.">
        <title>Draft genome of Tanacetum cinerariifolium, the natural source of mosquito coil.</title>
        <authorList>
            <person name="Yamashiro T."/>
            <person name="Shiraishi A."/>
            <person name="Satake H."/>
            <person name="Nakayama K."/>
        </authorList>
    </citation>
    <scope>NUCLEOTIDE SEQUENCE</scope>
</reference>
<dbReference type="EMBL" id="BKCJ010002198">
    <property type="protein sequence ID" value="GEU46938.1"/>
    <property type="molecule type" value="Genomic_DNA"/>
</dbReference>
<accession>A0A6L2KBU7</accession>
<protein>
    <submittedName>
        <fullName evidence="1">Uncharacterized protein</fullName>
    </submittedName>
</protein>
<proteinExistence type="predicted"/>
<name>A0A6L2KBU7_TANCI</name>
<sequence length="614" mass="69498">MYVEVILGTDDETSSKDDTSLNDEIYLSKDLINYLSACDVEWQLPKNTQEEPPKPHYDPIKTEVEEPLQLVIVYPHSHVASSVMGTNTTGKAHYGLRSLGPLKEEMVHVKKLYNMVKVTNIVLGLKASNSMFEWNETTTNAEIQVSVVGLTYYWVKTINGDVRLQALVDGKKIIVNEASIRRDLRLDDAEGTSCLPNDTIFEELTRMGMMKNLEKETKFLMYPRFVQVFVNQQLGDMSNHKRIFVNPSHTKNVFGNMKREGKGFSGAVTPLFETMMVEAHKDMVEARRIESSKDEDLGDQKDAYKQERIIADIDVEEGVTLVDETQERNDQDMFDTGILDDDEVVAEKEVSTADPVTTAGEVVTTANFEVSATTTAVTIPTISKDELTLAQTLIKIKAAKPKNMVYYLLVEKMYPFTKHTLQKLWNDVRLQVDYKVEMAYDLLRLIRKQLREGYNGSINLYVAHKKQNLGRYYYKNMEWEEDDVGLRCSSSTPFSIRVKTKIRKRKKTSVIHDEGDDKNKSLVTGGRKGKEKVIEDEGICRKGNKTDVSIYKRAMVNGKAKMVKDVGAMKRGKERGVIIEDGGFSNNGGKETVVTKRAIGSRKIKGKSVKVESE</sequence>
<organism evidence="1">
    <name type="scientific">Tanacetum cinerariifolium</name>
    <name type="common">Dalmatian daisy</name>
    <name type="synonym">Chrysanthemum cinerariifolium</name>
    <dbReference type="NCBI Taxonomy" id="118510"/>
    <lineage>
        <taxon>Eukaryota</taxon>
        <taxon>Viridiplantae</taxon>
        <taxon>Streptophyta</taxon>
        <taxon>Embryophyta</taxon>
        <taxon>Tracheophyta</taxon>
        <taxon>Spermatophyta</taxon>
        <taxon>Magnoliopsida</taxon>
        <taxon>eudicotyledons</taxon>
        <taxon>Gunneridae</taxon>
        <taxon>Pentapetalae</taxon>
        <taxon>asterids</taxon>
        <taxon>campanulids</taxon>
        <taxon>Asterales</taxon>
        <taxon>Asteraceae</taxon>
        <taxon>Asteroideae</taxon>
        <taxon>Anthemideae</taxon>
        <taxon>Anthemidinae</taxon>
        <taxon>Tanacetum</taxon>
    </lineage>
</organism>
<gene>
    <name evidence="1" type="ORF">Tci_018916</name>
</gene>
<comment type="caution">
    <text evidence="1">The sequence shown here is derived from an EMBL/GenBank/DDBJ whole genome shotgun (WGS) entry which is preliminary data.</text>
</comment>